<dbReference type="Proteomes" id="UP001331936">
    <property type="component" value="Unassembled WGS sequence"/>
</dbReference>
<evidence type="ECO:0008006" key="3">
    <source>
        <dbReference type="Google" id="ProtNLM"/>
    </source>
</evidence>
<gene>
    <name evidence="1" type="ORF">Q8814_04300</name>
</gene>
<dbReference type="EMBL" id="JAUZMZ010000014">
    <property type="protein sequence ID" value="MEE2031338.1"/>
    <property type="molecule type" value="Genomic_DNA"/>
</dbReference>
<proteinExistence type="predicted"/>
<comment type="caution">
    <text evidence="1">The sequence shown here is derived from an EMBL/GenBank/DDBJ whole genome shotgun (WGS) entry which is preliminary data.</text>
</comment>
<accession>A0ABU7JMS3</accession>
<evidence type="ECO:0000313" key="1">
    <source>
        <dbReference type="EMBL" id="MEE2031338.1"/>
    </source>
</evidence>
<dbReference type="RefSeq" id="WP_330150778.1">
    <property type="nucleotide sequence ID" value="NZ_JAUZMZ010000014.1"/>
</dbReference>
<sequence length="241" mass="27355">MALPEGEAISHISAATLHGLDVWSTPLQRIHVSRPRDRAGRVTSELHTHTTDLDDDVVRHQRVAVTSIARTVVDLARTLPRPQAVVVGDSALRLAPGTQARIPQVLAASRSKHGILSAKTVLAFLDGRSESVGESLSRVRMSEYGLPLPDLQHEVVTLDGRRYRVDFFWEEYGVVGEFDGALKYTERHHLVAEKDREDAIRDLGLEVIRWNWTELDHFEVVVHRFERAVERYRRKQLKPAR</sequence>
<organism evidence="1 2">
    <name type="scientific">Rhodococcus chondri</name>
    <dbReference type="NCBI Taxonomy" id="3065941"/>
    <lineage>
        <taxon>Bacteria</taxon>
        <taxon>Bacillati</taxon>
        <taxon>Actinomycetota</taxon>
        <taxon>Actinomycetes</taxon>
        <taxon>Mycobacteriales</taxon>
        <taxon>Nocardiaceae</taxon>
        <taxon>Rhodococcus</taxon>
    </lineage>
</organism>
<evidence type="ECO:0000313" key="2">
    <source>
        <dbReference type="Proteomes" id="UP001331936"/>
    </source>
</evidence>
<name>A0ABU7JMS3_9NOCA</name>
<keyword evidence="2" id="KW-1185">Reference proteome</keyword>
<reference evidence="1 2" key="1">
    <citation type="submission" date="2023-08" db="EMBL/GenBank/DDBJ databases">
        <authorList>
            <person name="Girao M."/>
            <person name="Carvalho M.F."/>
        </authorList>
    </citation>
    <scope>NUCLEOTIDE SEQUENCE [LARGE SCALE GENOMIC DNA]</scope>
    <source>
        <strain evidence="1 2">CC-R104</strain>
    </source>
</reference>
<protein>
    <recommendedName>
        <fullName evidence="3">DUF559 domain-containing protein</fullName>
    </recommendedName>
</protein>